<keyword evidence="1 2" id="KW-0175">Coiled coil</keyword>
<dbReference type="InterPro" id="IPR049258">
    <property type="entry name" value="ODAD1_CC"/>
</dbReference>
<evidence type="ECO:0000256" key="1">
    <source>
        <dbReference type="ARBA" id="ARBA00023054"/>
    </source>
</evidence>
<accession>A0A3Q3KTQ4</accession>
<keyword evidence="5" id="KW-1185">Reference proteome</keyword>
<dbReference type="STRING" id="56723.ENSLBEP00000000424"/>
<feature type="coiled-coil region" evidence="2">
    <location>
        <begin position="337"/>
        <end position="382"/>
    </location>
</feature>
<feature type="coiled-coil region" evidence="2">
    <location>
        <begin position="96"/>
        <end position="123"/>
    </location>
</feature>
<proteinExistence type="predicted"/>
<dbReference type="PANTHER" id="PTHR21694">
    <property type="entry name" value="COILED-COIL DOMAIN-CONTAINING PROTEIN 63"/>
    <property type="match status" value="1"/>
</dbReference>
<sequence length="568" mass="65866">MPRPGSSFSAYSDSEMETEKLELANIIENIKIGKKDVIAKEKESNCLANLELQKQLKEHRDLVTNAGACNSKLLHEWNTKYIQRLCAEGQRNIALVQQLEASNNKWSQEMRKQSLKAENQRREEVLALKHMAKGKKITESIGRFENKRQKALTRLGNAKRYLSPQIEQRQTLENEKDLLQKQTKQFERDQRGHSKVKSKLLCTASAIYEERRKIKAILKKKKGEAEKKLLLCNPEIEKLSTAILNEHSRIELMTQKEEKSETRQLSLKEMNELKRMYLGEDSLDDLKFKFEVMQTVTGEDNLDLMITGLIKDDYLNSALYKVVNVQNRDIETRSGQIRHLKSEMEQFREAALQHDQDNAKLLRSLEEQQIEMEYQAEDYEYKEIIQTKLVDQANAKLNHIKFKTEYDCSEIEDHMSTSTGAYIDNNVMSCMGLVEEKTHELNVIEAFLDAKDEDKLQTCPLTPLNAEGYTKNRYDLTKLKPRLPQRAQRKFHKTSVKKPEPPCSSKQVKLPQSLRFREVPQRGVCLSLDHAVGRLHLQTAVKAFIFPHHRGSSICEVCNRDDCRCQLK</sequence>
<evidence type="ECO:0000256" key="2">
    <source>
        <dbReference type="SAM" id="Coils"/>
    </source>
</evidence>
<reference evidence="4" key="2">
    <citation type="submission" date="2025-09" db="UniProtKB">
        <authorList>
            <consortium name="Ensembl"/>
        </authorList>
    </citation>
    <scope>IDENTIFICATION</scope>
</reference>
<feature type="domain" description="ODAD1 central coiled coil region" evidence="3">
    <location>
        <begin position="170"/>
        <end position="415"/>
    </location>
</feature>
<dbReference type="InParanoid" id="A0A3Q3KTQ4"/>
<dbReference type="InterPro" id="IPR051876">
    <property type="entry name" value="ODA-DC/CCD"/>
</dbReference>
<organism evidence="4 5">
    <name type="scientific">Labrus bergylta</name>
    <name type="common">ballan wrasse</name>
    <dbReference type="NCBI Taxonomy" id="56723"/>
    <lineage>
        <taxon>Eukaryota</taxon>
        <taxon>Metazoa</taxon>
        <taxon>Chordata</taxon>
        <taxon>Craniata</taxon>
        <taxon>Vertebrata</taxon>
        <taxon>Euteleostomi</taxon>
        <taxon>Actinopterygii</taxon>
        <taxon>Neopterygii</taxon>
        <taxon>Teleostei</taxon>
        <taxon>Neoteleostei</taxon>
        <taxon>Acanthomorphata</taxon>
        <taxon>Eupercaria</taxon>
        <taxon>Labriformes</taxon>
        <taxon>Labridae</taxon>
        <taxon>Labrus</taxon>
    </lineage>
</organism>
<evidence type="ECO:0000259" key="3">
    <source>
        <dbReference type="Pfam" id="PF21773"/>
    </source>
</evidence>
<dbReference type="PANTHER" id="PTHR21694:SF18">
    <property type="entry name" value="COILED-COIL DOMAIN-CONTAINING PROTEIN 63"/>
    <property type="match status" value="1"/>
</dbReference>
<dbReference type="Pfam" id="PF21773">
    <property type="entry name" value="ODAD1_CC"/>
    <property type="match status" value="1"/>
</dbReference>
<name>A0A3Q3KTQ4_9LABR</name>
<evidence type="ECO:0000313" key="5">
    <source>
        <dbReference type="Proteomes" id="UP000261660"/>
    </source>
</evidence>
<dbReference type="GeneTree" id="ENSGT01000000215262"/>
<dbReference type="Ensembl" id="ENSLBET00000000440.1">
    <property type="protein sequence ID" value="ENSLBEP00000000424.1"/>
    <property type="gene ID" value="ENSLBEG00000000344.1"/>
</dbReference>
<evidence type="ECO:0000313" key="4">
    <source>
        <dbReference type="Ensembl" id="ENSLBEP00000000424.1"/>
    </source>
</evidence>
<dbReference type="AlphaFoldDB" id="A0A3Q3KTQ4"/>
<reference evidence="4" key="1">
    <citation type="submission" date="2025-08" db="UniProtKB">
        <authorList>
            <consortium name="Ensembl"/>
        </authorList>
    </citation>
    <scope>IDENTIFICATION</scope>
</reference>
<dbReference type="Proteomes" id="UP000261660">
    <property type="component" value="Unplaced"/>
</dbReference>
<protein>
    <recommendedName>
        <fullName evidence="3">ODAD1 central coiled coil region domain-containing protein</fullName>
    </recommendedName>
</protein>